<dbReference type="Pfam" id="PF00881">
    <property type="entry name" value="Nitroreductase"/>
    <property type="match status" value="2"/>
</dbReference>
<keyword evidence="2 4" id="KW-0560">Oxidoreductase</keyword>
<name>A0A378TDA2_9MYCO</name>
<dbReference type="EMBL" id="UGQT01000001">
    <property type="protein sequence ID" value="STZ58137.1"/>
    <property type="molecule type" value="Genomic_DNA"/>
</dbReference>
<dbReference type="SUPFAM" id="SSF55469">
    <property type="entry name" value="FMN-dependent nitroreductase-like"/>
    <property type="match status" value="1"/>
</dbReference>
<dbReference type="PANTHER" id="PTHR43673">
    <property type="entry name" value="NAD(P)H NITROREDUCTASE YDGI-RELATED"/>
    <property type="match status" value="1"/>
</dbReference>
<dbReference type="GO" id="GO:0016491">
    <property type="term" value="F:oxidoreductase activity"/>
    <property type="evidence" value="ECO:0007669"/>
    <property type="project" value="UniProtKB-KW"/>
</dbReference>
<feature type="domain" description="Nitroreductase" evidence="3">
    <location>
        <begin position="174"/>
        <end position="226"/>
    </location>
</feature>
<dbReference type="AlphaFoldDB" id="A0A378TDA2"/>
<dbReference type="InterPro" id="IPR029479">
    <property type="entry name" value="Nitroreductase"/>
</dbReference>
<dbReference type="Gene3D" id="3.40.109.10">
    <property type="entry name" value="NADH Oxidase"/>
    <property type="match status" value="1"/>
</dbReference>
<dbReference type="InterPro" id="IPR000415">
    <property type="entry name" value="Nitroreductase-like"/>
</dbReference>
<dbReference type="PANTHER" id="PTHR43673:SF10">
    <property type="entry name" value="NADH DEHYDROGENASE_NAD(P)H NITROREDUCTASE XCC3605-RELATED"/>
    <property type="match status" value="1"/>
</dbReference>
<organism evidence="4 5">
    <name type="scientific">Mycolicibacterium tokaiense</name>
    <dbReference type="NCBI Taxonomy" id="39695"/>
    <lineage>
        <taxon>Bacteria</taxon>
        <taxon>Bacillati</taxon>
        <taxon>Actinomycetota</taxon>
        <taxon>Actinomycetes</taxon>
        <taxon>Mycobacteriales</taxon>
        <taxon>Mycobacteriaceae</taxon>
        <taxon>Mycolicibacterium</taxon>
    </lineage>
</organism>
<keyword evidence="5" id="KW-1185">Reference proteome</keyword>
<evidence type="ECO:0000256" key="1">
    <source>
        <dbReference type="ARBA" id="ARBA00007118"/>
    </source>
</evidence>
<protein>
    <submittedName>
        <fullName evidence="4">Nitroreductase</fullName>
        <ecNumber evidence="4">1.6.99.3</ecNumber>
    </submittedName>
</protein>
<comment type="similarity">
    <text evidence="1">Belongs to the nitroreductase family.</text>
</comment>
<reference evidence="4 5" key="1">
    <citation type="submission" date="2018-06" db="EMBL/GenBank/DDBJ databases">
        <authorList>
            <consortium name="Pathogen Informatics"/>
            <person name="Doyle S."/>
        </authorList>
    </citation>
    <scope>NUCLEOTIDE SEQUENCE [LARGE SCALE GENOMIC DNA]</scope>
    <source>
        <strain evidence="4 5">NCTC10821</strain>
    </source>
</reference>
<evidence type="ECO:0000256" key="2">
    <source>
        <dbReference type="ARBA" id="ARBA00023002"/>
    </source>
</evidence>
<gene>
    <name evidence="4" type="ORF">NCTC10821_01643</name>
</gene>
<sequence>MRTAGKSRLLSYLYFGNWVSPFRREFYAVAYGRRMFNQSLQGATGATYFLRRSAHRIEKGLISRPRRSLFALDYIGQTVSAYRTEVERLSHDADLSKVDLQSLNWVTDVLGAYFDAVDSSPVTDSAREVFLEARALYREPDRVPESQKELVPYPFSSLESARVSYEDFLALSWRRRSVRWFEPKAVPRDSLDKAVAAASLSPSACNRQPYEFRIFDEPELVKKVAAVPMGTRGFSDNFPAVVVLIGRQRAYANHRDRHIIYIDGSLAAMSFIYALETMGLSSCAINWPDMEPQESAMAKLLGLEPDERVIMLIAVGYADPEGLIPYSQKLALDRVRSYNRAG</sequence>
<proteinExistence type="inferred from homology"/>
<evidence type="ECO:0000259" key="3">
    <source>
        <dbReference type="Pfam" id="PF00881"/>
    </source>
</evidence>
<accession>A0A378TDA2</accession>
<feature type="domain" description="Nitroreductase" evidence="3">
    <location>
        <begin position="238"/>
        <end position="317"/>
    </location>
</feature>
<evidence type="ECO:0000313" key="4">
    <source>
        <dbReference type="EMBL" id="STZ58137.1"/>
    </source>
</evidence>
<dbReference type="Proteomes" id="UP000254978">
    <property type="component" value="Unassembled WGS sequence"/>
</dbReference>
<dbReference type="EC" id="1.6.99.3" evidence="4"/>
<dbReference type="CDD" id="cd02062">
    <property type="entry name" value="Nitro_FMN_reductase"/>
    <property type="match status" value="1"/>
</dbReference>
<evidence type="ECO:0000313" key="5">
    <source>
        <dbReference type="Proteomes" id="UP000254978"/>
    </source>
</evidence>